<dbReference type="InterPro" id="IPR011322">
    <property type="entry name" value="N-reg_PII-like_a/b"/>
</dbReference>
<dbReference type="SMART" id="SM00938">
    <property type="entry name" value="P-II"/>
    <property type="match status" value="1"/>
</dbReference>
<dbReference type="InterPro" id="IPR017918">
    <property type="entry name" value="N-reg_PII_CS"/>
</dbReference>
<dbReference type="PROSITE" id="PS51343">
    <property type="entry name" value="PII_GLNB_DOM"/>
    <property type="match status" value="1"/>
</dbReference>
<dbReference type="Pfam" id="PF00543">
    <property type="entry name" value="P-II"/>
    <property type="match status" value="1"/>
</dbReference>
<name>A0ABV1GW49_9BACT</name>
<dbReference type="RefSeq" id="WP_019151316.1">
    <property type="nucleotide sequence ID" value="NZ_JBBMFL010000003.1"/>
</dbReference>
<proteinExistence type="inferred from homology"/>
<dbReference type="PANTHER" id="PTHR30115">
    <property type="entry name" value="NITROGEN REGULATORY PROTEIN P-II"/>
    <property type="match status" value="1"/>
</dbReference>
<dbReference type="InterPro" id="IPR002187">
    <property type="entry name" value="N-reg_PII"/>
</dbReference>
<dbReference type="PRINTS" id="PR00340">
    <property type="entry name" value="PIIGLNB"/>
</dbReference>
<organism evidence="2 3">
    <name type="scientific">Alistipes intestinihominis</name>
    <dbReference type="NCBI Taxonomy" id="3133172"/>
    <lineage>
        <taxon>Bacteria</taxon>
        <taxon>Pseudomonadati</taxon>
        <taxon>Bacteroidota</taxon>
        <taxon>Bacteroidia</taxon>
        <taxon>Bacteroidales</taxon>
        <taxon>Rikenellaceae</taxon>
        <taxon>Alistipes</taxon>
    </lineage>
</organism>
<reference evidence="2 3" key="1">
    <citation type="submission" date="2024-03" db="EMBL/GenBank/DDBJ databases">
        <title>Human intestinal bacterial collection.</title>
        <authorList>
            <person name="Pauvert C."/>
            <person name="Hitch T.C.A."/>
            <person name="Clavel T."/>
        </authorList>
    </citation>
    <scope>NUCLEOTIDE SEQUENCE [LARGE SCALE GENOMIC DNA]</scope>
    <source>
        <strain evidence="2 3">CLA-KB-H122</strain>
    </source>
</reference>
<keyword evidence="3" id="KW-1185">Reference proteome</keyword>
<protein>
    <submittedName>
        <fullName evidence="2">P-II family nitrogen regulator</fullName>
    </submittedName>
</protein>
<dbReference type="PANTHER" id="PTHR30115:SF11">
    <property type="entry name" value="NITROGEN REGULATORY PROTEIN P-II HOMOLOG"/>
    <property type="match status" value="1"/>
</dbReference>
<accession>A0ABV1GW49</accession>
<comment type="similarity">
    <text evidence="1">Belongs to the P(II) protein family.</text>
</comment>
<sequence length="127" mass="14863">MKKIEAVIRRTRFEETKEALLENGVEWFSYVDVRGSGHARNRRVYRGVMYETDIIERMMLILIVRDELCDKAIDTIIRTARTGEIGDGRVWVSDIDHYYSIRTGRCDEQINHKRSPEEMAAGTPEKK</sequence>
<evidence type="ECO:0000313" key="3">
    <source>
        <dbReference type="Proteomes" id="UP001460202"/>
    </source>
</evidence>
<dbReference type="Gene3D" id="3.30.70.120">
    <property type="match status" value="1"/>
</dbReference>
<gene>
    <name evidence="2" type="ORF">WMO46_04350</name>
</gene>
<comment type="caution">
    <text evidence="2">The sequence shown here is derived from an EMBL/GenBank/DDBJ whole genome shotgun (WGS) entry which is preliminary data.</text>
</comment>
<dbReference type="SUPFAM" id="SSF54913">
    <property type="entry name" value="GlnB-like"/>
    <property type="match status" value="1"/>
</dbReference>
<evidence type="ECO:0000313" key="2">
    <source>
        <dbReference type="EMBL" id="MEQ2544178.1"/>
    </source>
</evidence>
<evidence type="ECO:0000256" key="1">
    <source>
        <dbReference type="RuleBase" id="RU003936"/>
    </source>
</evidence>
<dbReference type="InterPro" id="IPR015867">
    <property type="entry name" value="N-reg_PII/ATP_PRibTrfase_C"/>
</dbReference>
<dbReference type="Proteomes" id="UP001460202">
    <property type="component" value="Unassembled WGS sequence"/>
</dbReference>
<dbReference type="PROSITE" id="PS00638">
    <property type="entry name" value="PII_GLNB_CTER"/>
    <property type="match status" value="1"/>
</dbReference>
<dbReference type="EMBL" id="JBBMFL010000003">
    <property type="protein sequence ID" value="MEQ2544178.1"/>
    <property type="molecule type" value="Genomic_DNA"/>
</dbReference>